<dbReference type="EMBL" id="LR725305">
    <property type="protein sequence ID" value="VWO96027.1"/>
    <property type="molecule type" value="Genomic_DNA"/>
</dbReference>
<accession>A0A5K1JVR7</accession>
<feature type="compositionally biased region" description="Polar residues" evidence="1">
    <location>
        <begin position="1"/>
        <end position="21"/>
    </location>
</feature>
<evidence type="ECO:0000256" key="1">
    <source>
        <dbReference type="SAM" id="MobiDB-lite"/>
    </source>
</evidence>
<protein>
    <submittedName>
        <fullName evidence="2">Structural maintenance of chromosomes protein</fullName>
    </submittedName>
</protein>
<proteinExistence type="predicted"/>
<evidence type="ECO:0000313" key="2">
    <source>
        <dbReference type="EMBL" id="VWO96027.1"/>
    </source>
</evidence>
<gene>
    <name evidence="2" type="primary">I1S2F2</name>
</gene>
<feature type="region of interest" description="Disordered" evidence="1">
    <location>
        <begin position="1"/>
        <end position="35"/>
    </location>
</feature>
<organism evidence="2">
    <name type="scientific">Ganoderma boninense</name>
    <dbReference type="NCBI Taxonomy" id="34458"/>
    <lineage>
        <taxon>Eukaryota</taxon>
        <taxon>Fungi</taxon>
        <taxon>Dikarya</taxon>
        <taxon>Basidiomycota</taxon>
        <taxon>Agaricomycotina</taxon>
        <taxon>Agaricomycetes</taxon>
        <taxon>Polyporales</taxon>
        <taxon>Polyporaceae</taxon>
        <taxon>Ganoderma</taxon>
    </lineage>
</organism>
<reference evidence="2" key="1">
    <citation type="submission" date="2019-10" db="EMBL/GenBank/DDBJ databases">
        <authorList>
            <person name="Nor Muhammad N."/>
        </authorList>
    </citation>
    <scope>NUCLEOTIDE SEQUENCE</scope>
</reference>
<dbReference type="AlphaFoldDB" id="A0A5K1JVR7"/>
<sequence length="411" mass="46194">MSEDASIQTLTSHVDEQTLQELRSGPDLTSEDASAPAMEYPDVPQAPLPAVGDGTPPLCYVLGWLEKDVSKRMIGMANYPFKRQGEVGYDETYALARYRIHKIANYYHLWTNNKFVPSEGPYDCGPDAVEGPPLLAICCSLPRAYHLVRPSKGQFEWFKKVVGTEPRWYLCAEDFYKVEESCGLWGLRKPCCPLYSNACSYSSNDASPEREFSTVGNDPSADGYLGCTLEELRNGPDYASADARSPALEYPPLPPPPVLADGKPDDTLCYILGWYEADVCQQVMELADYPALLLGEPAYDETYARALRCMRQTSQYFHIWSTRKFVPSTDANTPGNAAGPLVLAICCSVPRAYERRPSRAQFEWFKKVVGMEPRWYLSTEVFYKIKGDKCHLVDLNTGKWVRDQGRKEGDE</sequence>
<name>A0A5K1JVR7_9APHY</name>